<keyword evidence="3" id="KW-1185">Reference proteome</keyword>
<name>A0A4Y2W7N1_ARAVE</name>
<accession>A0A4Y2W7N1</accession>
<comment type="caution">
    <text evidence="2">The sequence shown here is derived from an EMBL/GenBank/DDBJ whole genome shotgun (WGS) entry which is preliminary data.</text>
</comment>
<evidence type="ECO:0000313" key="3">
    <source>
        <dbReference type="Proteomes" id="UP000499080"/>
    </source>
</evidence>
<dbReference type="EMBL" id="BGPR01056688">
    <property type="protein sequence ID" value="GBO33169.1"/>
    <property type="molecule type" value="Genomic_DNA"/>
</dbReference>
<dbReference type="Proteomes" id="UP000499080">
    <property type="component" value="Unassembled WGS sequence"/>
</dbReference>
<protein>
    <submittedName>
        <fullName evidence="2">Uncharacterized protein</fullName>
    </submittedName>
</protein>
<reference evidence="2 3" key="1">
    <citation type="journal article" date="2019" name="Sci. Rep.">
        <title>Orb-weaving spider Araneus ventricosus genome elucidates the spidroin gene catalogue.</title>
        <authorList>
            <person name="Kono N."/>
            <person name="Nakamura H."/>
            <person name="Ohtoshi R."/>
            <person name="Moran D.A.P."/>
            <person name="Shinohara A."/>
            <person name="Yoshida Y."/>
            <person name="Fujiwara M."/>
            <person name="Mori M."/>
            <person name="Tomita M."/>
            <person name="Arakawa K."/>
        </authorList>
    </citation>
    <scope>NUCLEOTIDE SEQUENCE [LARGE SCALE GENOMIC DNA]</scope>
</reference>
<gene>
    <name evidence="2" type="ORF">AVEN_134994_1</name>
</gene>
<organism evidence="2 3">
    <name type="scientific">Araneus ventricosus</name>
    <name type="common">Orbweaver spider</name>
    <name type="synonym">Epeira ventricosa</name>
    <dbReference type="NCBI Taxonomy" id="182803"/>
    <lineage>
        <taxon>Eukaryota</taxon>
        <taxon>Metazoa</taxon>
        <taxon>Ecdysozoa</taxon>
        <taxon>Arthropoda</taxon>
        <taxon>Chelicerata</taxon>
        <taxon>Arachnida</taxon>
        <taxon>Araneae</taxon>
        <taxon>Araneomorphae</taxon>
        <taxon>Entelegynae</taxon>
        <taxon>Araneoidea</taxon>
        <taxon>Araneidae</taxon>
        <taxon>Araneus</taxon>
    </lineage>
</organism>
<evidence type="ECO:0000313" key="2">
    <source>
        <dbReference type="EMBL" id="GBO33169.1"/>
    </source>
</evidence>
<proteinExistence type="predicted"/>
<sequence>MWGNRKYPTLGNEIPTNFIIPPQGTKPTIHHPLVEERQIQQTLKSKIDHLIKFLETNEDLIKSQNYNTDTDSSLEIGISTDSPPGTRNSMNTKSSSRAS</sequence>
<evidence type="ECO:0000256" key="1">
    <source>
        <dbReference type="SAM" id="MobiDB-lite"/>
    </source>
</evidence>
<feature type="region of interest" description="Disordered" evidence="1">
    <location>
        <begin position="65"/>
        <end position="99"/>
    </location>
</feature>
<dbReference type="AlphaFoldDB" id="A0A4Y2W7N1"/>